<accession>A0A4R2Q0X7</accession>
<feature type="region of interest" description="Disordered" evidence="1">
    <location>
        <begin position="115"/>
        <end position="171"/>
    </location>
</feature>
<feature type="compositionally biased region" description="Pro residues" evidence="1">
    <location>
        <begin position="153"/>
        <end position="171"/>
    </location>
</feature>
<evidence type="ECO:0000313" key="3">
    <source>
        <dbReference type="Proteomes" id="UP000294835"/>
    </source>
</evidence>
<comment type="caution">
    <text evidence="2">The sequence shown here is derived from an EMBL/GenBank/DDBJ whole genome shotgun (WGS) entry which is preliminary data.</text>
</comment>
<gene>
    <name evidence="2" type="ORF">EV662_10865</name>
</gene>
<dbReference type="Proteomes" id="UP000294835">
    <property type="component" value="Unassembled WGS sequence"/>
</dbReference>
<dbReference type="EMBL" id="SLXP01000008">
    <property type="protein sequence ID" value="TCP40191.1"/>
    <property type="molecule type" value="Genomic_DNA"/>
</dbReference>
<evidence type="ECO:0000313" key="2">
    <source>
        <dbReference type="EMBL" id="TCP40191.1"/>
    </source>
</evidence>
<organism evidence="2 3">
    <name type="scientific">Rhodovulum marinum</name>
    <dbReference type="NCBI Taxonomy" id="320662"/>
    <lineage>
        <taxon>Bacteria</taxon>
        <taxon>Pseudomonadati</taxon>
        <taxon>Pseudomonadota</taxon>
        <taxon>Alphaproteobacteria</taxon>
        <taxon>Rhodobacterales</taxon>
        <taxon>Paracoccaceae</taxon>
        <taxon>Rhodovulum</taxon>
    </lineage>
</organism>
<dbReference type="AlphaFoldDB" id="A0A4R2Q0X7"/>
<feature type="compositionally biased region" description="Basic and acidic residues" evidence="1">
    <location>
        <begin position="121"/>
        <end position="137"/>
    </location>
</feature>
<name>A0A4R2Q0X7_9RHOB</name>
<reference evidence="2 3" key="1">
    <citation type="submission" date="2019-03" db="EMBL/GenBank/DDBJ databases">
        <title>Genomic Encyclopedia of Type Strains, Phase IV (KMG-IV): sequencing the most valuable type-strain genomes for metagenomic binning, comparative biology and taxonomic classification.</title>
        <authorList>
            <person name="Goeker M."/>
        </authorList>
    </citation>
    <scope>NUCLEOTIDE SEQUENCE [LARGE SCALE GENOMIC DNA]</scope>
    <source>
        <strain evidence="2 3">DSM 18063</strain>
    </source>
</reference>
<keyword evidence="3" id="KW-1185">Reference proteome</keyword>
<dbReference type="RefSeq" id="WP_132463079.1">
    <property type="nucleotide sequence ID" value="NZ_SLXP01000008.1"/>
</dbReference>
<proteinExistence type="predicted"/>
<sequence>MSTAHPSPRPVAPGPRHRIGEVIAEIHVARPRGPLSAPDLLLTALRRELLPALAPCLDGPRLAGQAVQVDRLEIDLGDWPDDPDWDAVRAAFRAALESALAPYLHARPPDLLADLPARPIAPDEHPSAAQHPLDHARTAPGQPPPATAATDPVAPPPPPFTAPNHGLPPAP</sequence>
<protein>
    <submittedName>
        <fullName evidence="2">Uncharacterized protein</fullName>
    </submittedName>
</protein>
<evidence type="ECO:0000256" key="1">
    <source>
        <dbReference type="SAM" id="MobiDB-lite"/>
    </source>
</evidence>